<proteinExistence type="predicted"/>
<keyword evidence="3" id="KW-1185">Reference proteome</keyword>
<name>A0ABY7D214_9BASI</name>
<dbReference type="RefSeq" id="XP_053026449.1">
    <property type="nucleotide sequence ID" value="XM_053162477.1"/>
</dbReference>
<feature type="compositionally biased region" description="Basic and acidic residues" evidence="1">
    <location>
        <begin position="30"/>
        <end position="39"/>
    </location>
</feature>
<evidence type="ECO:0000313" key="2">
    <source>
        <dbReference type="EMBL" id="WAQ90894.1"/>
    </source>
</evidence>
<sequence>MSIMEKDLSKLDEFAQEYYLEKKKEIIQDMQRNEADNQARQDAANQAQSISSTSPIDQLYRHYPQEISKRETKQPSNEV</sequence>
<gene>
    <name evidence="2" type="ORF">PtA15_13A294</name>
</gene>
<dbReference type="Proteomes" id="UP001164743">
    <property type="component" value="Chromosome 13A"/>
</dbReference>
<reference evidence="2" key="1">
    <citation type="submission" date="2022-10" db="EMBL/GenBank/DDBJ databases">
        <title>Puccinia triticina Genome sequencing and assembly.</title>
        <authorList>
            <person name="Li C."/>
        </authorList>
    </citation>
    <scope>NUCLEOTIDE SEQUENCE</scope>
    <source>
        <strain evidence="2">Pt15</strain>
    </source>
</reference>
<feature type="compositionally biased region" description="Basic and acidic residues" evidence="1">
    <location>
        <begin position="59"/>
        <end position="73"/>
    </location>
</feature>
<accession>A0ABY7D214</accession>
<dbReference type="EMBL" id="CP110433">
    <property type="protein sequence ID" value="WAQ90894.1"/>
    <property type="molecule type" value="Genomic_DNA"/>
</dbReference>
<feature type="region of interest" description="Disordered" evidence="1">
    <location>
        <begin position="30"/>
        <end position="79"/>
    </location>
</feature>
<evidence type="ECO:0000256" key="1">
    <source>
        <dbReference type="SAM" id="MobiDB-lite"/>
    </source>
</evidence>
<protein>
    <submittedName>
        <fullName evidence="2">Uncharacterized protein</fullName>
    </submittedName>
</protein>
<organism evidence="2 3">
    <name type="scientific">Puccinia triticina</name>
    <dbReference type="NCBI Taxonomy" id="208348"/>
    <lineage>
        <taxon>Eukaryota</taxon>
        <taxon>Fungi</taxon>
        <taxon>Dikarya</taxon>
        <taxon>Basidiomycota</taxon>
        <taxon>Pucciniomycotina</taxon>
        <taxon>Pucciniomycetes</taxon>
        <taxon>Pucciniales</taxon>
        <taxon>Pucciniaceae</taxon>
        <taxon>Puccinia</taxon>
    </lineage>
</organism>
<evidence type="ECO:0000313" key="3">
    <source>
        <dbReference type="Proteomes" id="UP001164743"/>
    </source>
</evidence>
<dbReference type="GeneID" id="77803372"/>